<keyword evidence="2" id="KW-1185">Reference proteome</keyword>
<dbReference type="GeneID" id="94194438"/>
<evidence type="ECO:0000313" key="1">
    <source>
        <dbReference type="EMBL" id="GIX62957.1"/>
    </source>
</evidence>
<reference evidence="1 2" key="1">
    <citation type="submission" date="2021-06" db="EMBL/GenBank/DDBJ databases">
        <title>Genome sequence of Babesia caballi.</title>
        <authorList>
            <person name="Yamagishi J."/>
            <person name="Kidaka T."/>
            <person name="Ochi A."/>
        </authorList>
    </citation>
    <scope>NUCLEOTIDE SEQUENCE [LARGE SCALE GENOMIC DNA]</scope>
    <source>
        <strain evidence="1">USDA-D6B2</strain>
    </source>
</reference>
<name>A0AAV4LT65_BABCB</name>
<dbReference type="RefSeq" id="XP_067715026.1">
    <property type="nucleotide sequence ID" value="XM_067858925.1"/>
</dbReference>
<accession>A0AAV4LT65</accession>
<gene>
    <name evidence="1" type="ORF">BcabD6B2_23920</name>
</gene>
<protein>
    <submittedName>
        <fullName evidence="1">Uncharacterized protein</fullName>
    </submittedName>
</protein>
<evidence type="ECO:0000313" key="2">
    <source>
        <dbReference type="Proteomes" id="UP001497744"/>
    </source>
</evidence>
<sequence>MLQAPLVHAFPKRAQGHHLEVRLLQVDEVPLVEVDDAGVRGEEGLALLLANDVRRVVPLLPEDLYVGDLQRHREHHEVGVEPVDQVRLLARAPARLVHLPDALENLVLTLAGNGAAAVHDEALAEEPLHGLERQPVGDLAVHDLHEVRSGRNVVRVERDVVVGIERQPFCNVLLPVLAADGAAYFRLRWVSAAGWGAPTS</sequence>
<comment type="caution">
    <text evidence="1">The sequence shown here is derived from an EMBL/GenBank/DDBJ whole genome shotgun (WGS) entry which is preliminary data.</text>
</comment>
<dbReference type="Proteomes" id="UP001497744">
    <property type="component" value="Unassembled WGS sequence"/>
</dbReference>
<dbReference type="AlphaFoldDB" id="A0AAV4LT65"/>
<proteinExistence type="predicted"/>
<dbReference type="EMBL" id="BPLF01000002">
    <property type="protein sequence ID" value="GIX62957.1"/>
    <property type="molecule type" value="Genomic_DNA"/>
</dbReference>
<organism evidence="1 2">
    <name type="scientific">Babesia caballi</name>
    <dbReference type="NCBI Taxonomy" id="5871"/>
    <lineage>
        <taxon>Eukaryota</taxon>
        <taxon>Sar</taxon>
        <taxon>Alveolata</taxon>
        <taxon>Apicomplexa</taxon>
        <taxon>Aconoidasida</taxon>
        <taxon>Piroplasmida</taxon>
        <taxon>Babesiidae</taxon>
        <taxon>Babesia</taxon>
    </lineage>
</organism>